<evidence type="ECO:0000313" key="4">
    <source>
        <dbReference type="Proteomes" id="UP000183255"/>
    </source>
</evidence>
<gene>
    <name evidence="3" type="ORF">SAMN05421804_10210</name>
</gene>
<dbReference type="Pfam" id="PF21378">
    <property type="entry name" value="YceM-like_C"/>
    <property type="match status" value="1"/>
</dbReference>
<sequence length="306" mass="34757">MENRIKLGLVGLGSICRKAYMPVLSKETKWTLVGGYARTKERRNDFEREYRVKAYESLTALSEDVDAVIINASTESHFTLAKFFLEKGIHVMIDKPLAPTVEECERLVFYSVHHQAKLMVNFNRRFAPLYQAVKDEITPTSLIRIVKNRCGRIGPEDALFTLNDDYIHLVDTARWMVDGKLIMEDGNIEVNGDNQLIYAKHRFVSPEGLQVETLLHRDSGKTLELMELVKEGKTVRVIDLATMETDVKNETRIKSPSQWDTVEKVKGFSDAIDAFSDAILLNKEMPSSGMEALATQRVMDSLLRGI</sequence>
<evidence type="ECO:0000259" key="1">
    <source>
        <dbReference type="Pfam" id="PF01408"/>
    </source>
</evidence>
<dbReference type="Gene3D" id="3.40.50.720">
    <property type="entry name" value="NAD(P)-binding Rossmann-like Domain"/>
    <property type="match status" value="1"/>
</dbReference>
<dbReference type="Pfam" id="PF01408">
    <property type="entry name" value="GFO_IDH_MocA"/>
    <property type="match status" value="1"/>
</dbReference>
<dbReference type="SUPFAM" id="SSF51735">
    <property type="entry name" value="NAD(P)-binding Rossmann-fold domains"/>
    <property type="match status" value="1"/>
</dbReference>
<feature type="domain" description="YceM-like C-terminal" evidence="2">
    <location>
        <begin position="128"/>
        <end position="246"/>
    </location>
</feature>
<dbReference type="InterPro" id="IPR036291">
    <property type="entry name" value="NAD(P)-bd_dom_sf"/>
</dbReference>
<evidence type="ECO:0000259" key="2">
    <source>
        <dbReference type="Pfam" id="PF21378"/>
    </source>
</evidence>
<reference evidence="3 4" key="1">
    <citation type="submission" date="2016-10" db="EMBL/GenBank/DDBJ databases">
        <authorList>
            <person name="de Groot N.N."/>
        </authorList>
    </citation>
    <scope>NUCLEOTIDE SEQUENCE [LARGE SCALE GENOMIC DNA]</scope>
    <source>
        <strain evidence="3 4">CGMCC 1.5058</strain>
    </source>
</reference>
<dbReference type="RefSeq" id="WP_031577105.1">
    <property type="nucleotide sequence ID" value="NZ_FNDZ01000002.1"/>
</dbReference>
<organism evidence="3 4">
    <name type="scientific">Proteiniclasticum ruminis</name>
    <dbReference type="NCBI Taxonomy" id="398199"/>
    <lineage>
        <taxon>Bacteria</taxon>
        <taxon>Bacillati</taxon>
        <taxon>Bacillota</taxon>
        <taxon>Clostridia</taxon>
        <taxon>Eubacteriales</taxon>
        <taxon>Clostridiaceae</taxon>
        <taxon>Proteiniclasticum</taxon>
    </lineage>
</organism>
<dbReference type="EMBL" id="FNDZ01000002">
    <property type="protein sequence ID" value="SDI30560.1"/>
    <property type="molecule type" value="Genomic_DNA"/>
</dbReference>
<feature type="domain" description="Gfo/Idh/MocA-like oxidoreductase N-terminal" evidence="1">
    <location>
        <begin position="5"/>
        <end position="122"/>
    </location>
</feature>
<dbReference type="InterPro" id="IPR048477">
    <property type="entry name" value="YceM-like_C"/>
</dbReference>
<dbReference type="Gene3D" id="3.30.360.10">
    <property type="entry name" value="Dihydrodipicolinate Reductase, domain 2"/>
    <property type="match status" value="1"/>
</dbReference>
<dbReference type="PANTHER" id="PTHR43708:SF4">
    <property type="entry name" value="OXIDOREDUCTASE YCEM-RELATED"/>
    <property type="match status" value="1"/>
</dbReference>
<dbReference type="PANTHER" id="PTHR43708">
    <property type="entry name" value="CONSERVED EXPRESSED OXIDOREDUCTASE (EUROFUNG)"/>
    <property type="match status" value="1"/>
</dbReference>
<protein>
    <submittedName>
        <fullName evidence="3">Virulence factor</fullName>
    </submittedName>
</protein>
<dbReference type="AlphaFoldDB" id="A0A1G8JIU7"/>
<dbReference type="InterPro" id="IPR000683">
    <property type="entry name" value="Gfo/Idh/MocA-like_OxRdtase_N"/>
</dbReference>
<dbReference type="SUPFAM" id="SSF55347">
    <property type="entry name" value="Glyceraldehyde-3-phosphate dehydrogenase-like, C-terminal domain"/>
    <property type="match status" value="1"/>
</dbReference>
<accession>A0A1G8JIU7</accession>
<dbReference type="Proteomes" id="UP000183255">
    <property type="component" value="Unassembled WGS sequence"/>
</dbReference>
<dbReference type="InterPro" id="IPR051317">
    <property type="entry name" value="Gfo/Idh/MocA_oxidoreduct"/>
</dbReference>
<proteinExistence type="predicted"/>
<dbReference type="GO" id="GO:0000166">
    <property type="term" value="F:nucleotide binding"/>
    <property type="evidence" value="ECO:0007669"/>
    <property type="project" value="InterPro"/>
</dbReference>
<name>A0A1G8JIU7_9CLOT</name>
<evidence type="ECO:0000313" key="3">
    <source>
        <dbReference type="EMBL" id="SDI30560.1"/>
    </source>
</evidence>